<comment type="catalytic activity">
    <reaction evidence="9">
        <text>a 5'-end (N(7)-methyl 5'-triphosphoguanosine)-ribonucleoside in mRNA + H2O = N(7)-methyl-GDP + a 5'-end phospho-ribonucleoside in mRNA + 2 H(+)</text>
        <dbReference type="Rhea" id="RHEA:67484"/>
        <dbReference type="Rhea" id="RHEA-COMP:15692"/>
        <dbReference type="Rhea" id="RHEA-COMP:17167"/>
        <dbReference type="ChEBI" id="CHEBI:15377"/>
        <dbReference type="ChEBI" id="CHEBI:15378"/>
        <dbReference type="ChEBI" id="CHEBI:63714"/>
        <dbReference type="ChEBI" id="CHEBI:138282"/>
        <dbReference type="ChEBI" id="CHEBI:156461"/>
        <dbReference type="EC" id="3.6.1.62"/>
    </reaction>
</comment>
<dbReference type="AlphaFoldDB" id="F4PL74"/>
<comment type="cofactor">
    <cofactor evidence="1">
        <name>Mn(2+)</name>
        <dbReference type="ChEBI" id="CHEBI:29035"/>
    </cofactor>
</comment>
<dbReference type="Gene3D" id="3.90.79.10">
    <property type="entry name" value="Nucleoside Triphosphate Pyrophosphohydrolase"/>
    <property type="match status" value="1"/>
</dbReference>
<dbReference type="InterPro" id="IPR033716">
    <property type="entry name" value="Nudt17_dom"/>
</dbReference>
<dbReference type="EMBL" id="GL883008">
    <property type="protein sequence ID" value="EGG23296.1"/>
    <property type="molecule type" value="Genomic_DNA"/>
</dbReference>
<dbReference type="EC" id="3.6.1.62" evidence="8"/>
<evidence type="ECO:0000256" key="8">
    <source>
        <dbReference type="ARBA" id="ARBA00026102"/>
    </source>
</evidence>
<dbReference type="CDD" id="cd04694">
    <property type="entry name" value="NUDIX_Nudt17"/>
    <property type="match status" value="1"/>
</dbReference>
<comment type="similarity">
    <text evidence="3">Belongs to the Nudix hydrolase family.</text>
</comment>
<organism evidence="14 15">
    <name type="scientific">Cavenderia fasciculata</name>
    <name type="common">Slime mold</name>
    <name type="synonym">Dictyostelium fasciculatum</name>
    <dbReference type="NCBI Taxonomy" id="261658"/>
    <lineage>
        <taxon>Eukaryota</taxon>
        <taxon>Amoebozoa</taxon>
        <taxon>Evosea</taxon>
        <taxon>Eumycetozoa</taxon>
        <taxon>Dictyostelia</taxon>
        <taxon>Acytosteliales</taxon>
        <taxon>Cavenderiaceae</taxon>
        <taxon>Cavenderia</taxon>
    </lineage>
</organism>
<evidence type="ECO:0000313" key="14">
    <source>
        <dbReference type="EMBL" id="EGG23296.1"/>
    </source>
</evidence>
<evidence type="ECO:0000256" key="3">
    <source>
        <dbReference type="ARBA" id="ARBA00005582"/>
    </source>
</evidence>
<reference evidence="15" key="1">
    <citation type="journal article" date="2011" name="Genome Res.">
        <title>Phylogeny-wide analysis of social amoeba genomes highlights ancient origins for complex intercellular communication.</title>
        <authorList>
            <person name="Heidel A.J."/>
            <person name="Lawal H.M."/>
            <person name="Felder M."/>
            <person name="Schilde C."/>
            <person name="Helps N.R."/>
            <person name="Tunggal B."/>
            <person name="Rivero F."/>
            <person name="John U."/>
            <person name="Schleicher M."/>
            <person name="Eichinger L."/>
            <person name="Platzer M."/>
            <person name="Noegel A.A."/>
            <person name="Schaap P."/>
            <person name="Gloeckner G."/>
        </authorList>
    </citation>
    <scope>NUCLEOTIDE SEQUENCE [LARGE SCALE GENOMIC DNA]</scope>
    <source>
        <strain evidence="15">SH3</strain>
    </source>
</reference>
<dbReference type="PANTHER" id="PTHR42904">
    <property type="entry name" value="NUDIX HYDROLASE, NUDC SUBFAMILY"/>
    <property type="match status" value="1"/>
</dbReference>
<accession>F4PL74</accession>
<evidence type="ECO:0000256" key="9">
    <source>
        <dbReference type="ARBA" id="ARBA00093205"/>
    </source>
</evidence>
<dbReference type="KEGG" id="dfa:DFA_05428"/>
<sequence>MSECILTGSDLTKPGMVKTKLSLNSSVDYHIKLQQKKQHQQQQQRQQEMTTTISPSVSKEYWPNVYERDQHGVDRLATWSVCTLHMLGIDHTIGMVQIELNKETGRLLLSPATQQQQEQQYAHNHNNNNKNSRFIVPIAHPDTCPFKAMITSQSHQQFLKESPPLNPIKVGVSILIQDKYDRVFLTKRASTMRIFPSFWVLPGGHMEKGETFEETGMRELLEETGIDLVSTRNVNLTVFGAYESTYPLYLNEGRLPTDHHTVIYAHIKIDQDIDNSQIKLEPNEVEIGAWVPLSLLAEMFDNRGKGYEFKDSPHNYKHLLNRQAKGPSSEANDGDSSEDLEIHYSTKNTNDNHQQQKVGNLRQSFLTGGELIPEGTVFILKQYLNLQQQKQKELEK</sequence>
<evidence type="ECO:0000256" key="11">
    <source>
        <dbReference type="ARBA" id="ARBA00093621"/>
    </source>
</evidence>
<dbReference type="PANTHER" id="PTHR42904:SF1">
    <property type="entry name" value="NUCLEOSIDE DIPHOSPHATE-LINKED MOIETY X MOTIF 17"/>
    <property type="match status" value="1"/>
</dbReference>
<evidence type="ECO:0000313" key="15">
    <source>
        <dbReference type="Proteomes" id="UP000007797"/>
    </source>
</evidence>
<dbReference type="STRING" id="1054147.F4PL74"/>
<dbReference type="GO" id="GO:0046872">
    <property type="term" value="F:metal ion binding"/>
    <property type="evidence" value="ECO:0007669"/>
    <property type="project" value="UniProtKB-KW"/>
</dbReference>
<keyword evidence="4" id="KW-0479">Metal-binding</keyword>
<dbReference type="GO" id="GO:0005829">
    <property type="term" value="C:cytosol"/>
    <property type="evidence" value="ECO:0007669"/>
    <property type="project" value="TreeGrafter"/>
</dbReference>
<feature type="domain" description="Nudix hydrolase" evidence="13">
    <location>
        <begin position="167"/>
        <end position="317"/>
    </location>
</feature>
<dbReference type="GO" id="GO:0019677">
    <property type="term" value="P:NAD+ catabolic process"/>
    <property type="evidence" value="ECO:0007669"/>
    <property type="project" value="TreeGrafter"/>
</dbReference>
<evidence type="ECO:0000256" key="2">
    <source>
        <dbReference type="ARBA" id="ARBA00001946"/>
    </source>
</evidence>
<dbReference type="InterPro" id="IPR015797">
    <property type="entry name" value="NUDIX_hydrolase-like_dom_sf"/>
</dbReference>
<dbReference type="RefSeq" id="XP_004361147.1">
    <property type="nucleotide sequence ID" value="XM_004361090.1"/>
</dbReference>
<evidence type="ECO:0000259" key="13">
    <source>
        <dbReference type="PROSITE" id="PS51462"/>
    </source>
</evidence>
<dbReference type="InterPro" id="IPR020476">
    <property type="entry name" value="Nudix_hydrolase"/>
</dbReference>
<dbReference type="InterPro" id="IPR050241">
    <property type="entry name" value="NAD-cap_RNA_hydrolase_NudC"/>
</dbReference>
<dbReference type="SUPFAM" id="SSF55811">
    <property type="entry name" value="Nudix"/>
    <property type="match status" value="1"/>
</dbReference>
<protein>
    <recommendedName>
        <fullName evidence="11">m7GpppN-mRNA hydrolase NUDT17</fullName>
        <ecNumber evidence="8">3.6.1.62</ecNumber>
    </recommendedName>
    <alternativeName>
        <fullName evidence="12">Nucleoside diphosphate-linked moiety X motif 17</fullName>
    </alternativeName>
</protein>
<evidence type="ECO:0000256" key="4">
    <source>
        <dbReference type="ARBA" id="ARBA00022723"/>
    </source>
</evidence>
<comment type="function">
    <text evidence="10">Acts as a decapping enzyme capable of hydrolyzing monomethylated capped RNAs (in vitro). Hydrolyzes monomethylated capped RNA after alpha and beta phosphates to form N(7)-methyl-GDP. Shows low activity towards unmethylated capped RNA.</text>
</comment>
<dbReference type="GO" id="GO:0035529">
    <property type="term" value="F:NADH pyrophosphatase activity"/>
    <property type="evidence" value="ECO:0007669"/>
    <property type="project" value="TreeGrafter"/>
</dbReference>
<evidence type="ECO:0000256" key="1">
    <source>
        <dbReference type="ARBA" id="ARBA00001936"/>
    </source>
</evidence>
<gene>
    <name evidence="14" type="ORF">DFA_05428</name>
</gene>
<dbReference type="GO" id="GO:0140933">
    <property type="term" value="F:5'-(N(7)-methylguanosine 5'-triphospho)-[mRNA] hydrolase activity"/>
    <property type="evidence" value="ECO:0007669"/>
    <property type="project" value="UniProtKB-EC"/>
</dbReference>
<dbReference type="OMA" id="HAKSCPF"/>
<dbReference type="GeneID" id="14875233"/>
<evidence type="ECO:0000256" key="12">
    <source>
        <dbReference type="ARBA" id="ARBA00093663"/>
    </source>
</evidence>
<dbReference type="GO" id="GO:0006742">
    <property type="term" value="P:NADP+ catabolic process"/>
    <property type="evidence" value="ECO:0007669"/>
    <property type="project" value="TreeGrafter"/>
</dbReference>
<keyword evidence="5 14" id="KW-0378">Hydrolase</keyword>
<evidence type="ECO:0000256" key="5">
    <source>
        <dbReference type="ARBA" id="ARBA00022801"/>
    </source>
</evidence>
<dbReference type="OrthoDB" id="20284at2759"/>
<proteinExistence type="inferred from homology"/>
<name>F4PL74_CACFS</name>
<dbReference type="Pfam" id="PF00293">
    <property type="entry name" value="NUDIX"/>
    <property type="match status" value="1"/>
</dbReference>
<keyword evidence="15" id="KW-1185">Reference proteome</keyword>
<keyword evidence="7" id="KW-0464">Manganese</keyword>
<evidence type="ECO:0000256" key="6">
    <source>
        <dbReference type="ARBA" id="ARBA00022842"/>
    </source>
</evidence>
<dbReference type="PROSITE" id="PS51462">
    <property type="entry name" value="NUDIX"/>
    <property type="match status" value="1"/>
</dbReference>
<evidence type="ECO:0000256" key="7">
    <source>
        <dbReference type="ARBA" id="ARBA00023211"/>
    </source>
</evidence>
<evidence type="ECO:0000256" key="10">
    <source>
        <dbReference type="ARBA" id="ARBA00093415"/>
    </source>
</evidence>
<keyword evidence="6" id="KW-0460">Magnesium</keyword>
<dbReference type="InterPro" id="IPR000086">
    <property type="entry name" value="NUDIX_hydrolase_dom"/>
</dbReference>
<dbReference type="GO" id="GO:0005777">
    <property type="term" value="C:peroxisome"/>
    <property type="evidence" value="ECO:0007669"/>
    <property type="project" value="TreeGrafter"/>
</dbReference>
<dbReference type="PRINTS" id="PR00502">
    <property type="entry name" value="NUDIXFAMILY"/>
</dbReference>
<dbReference type="Proteomes" id="UP000007797">
    <property type="component" value="Unassembled WGS sequence"/>
</dbReference>
<comment type="cofactor">
    <cofactor evidence="2">
        <name>Mg(2+)</name>
        <dbReference type="ChEBI" id="CHEBI:18420"/>
    </cofactor>
</comment>